<dbReference type="Gene3D" id="3.10.450.50">
    <property type="match status" value="1"/>
</dbReference>
<gene>
    <name evidence="2" type="ORF">ANCDUO_08982</name>
</gene>
<accession>A0A0C2GHT0</accession>
<dbReference type="EMBL" id="KN730663">
    <property type="protein sequence ID" value="KIH60755.1"/>
    <property type="molecule type" value="Genomic_DNA"/>
</dbReference>
<evidence type="ECO:0000313" key="2">
    <source>
        <dbReference type="EMBL" id="KIH60755.1"/>
    </source>
</evidence>
<protein>
    <recommendedName>
        <fullName evidence="1">DUF4440 domain-containing protein</fullName>
    </recommendedName>
</protein>
<keyword evidence="3" id="KW-1185">Reference proteome</keyword>
<dbReference type="Pfam" id="PF14534">
    <property type="entry name" value="DUF4440"/>
    <property type="match status" value="1"/>
</dbReference>
<reference evidence="2 3" key="1">
    <citation type="submission" date="2013-12" db="EMBL/GenBank/DDBJ databases">
        <title>Draft genome of the parsitic nematode Ancylostoma duodenale.</title>
        <authorList>
            <person name="Mitreva M."/>
        </authorList>
    </citation>
    <scope>NUCLEOTIDE SEQUENCE [LARGE SCALE GENOMIC DNA]</scope>
    <source>
        <strain evidence="2 3">Zhejiang</strain>
    </source>
</reference>
<dbReference type="OrthoDB" id="5793381at2759"/>
<evidence type="ECO:0000313" key="3">
    <source>
        <dbReference type="Proteomes" id="UP000054047"/>
    </source>
</evidence>
<dbReference type="Proteomes" id="UP000054047">
    <property type="component" value="Unassembled WGS sequence"/>
</dbReference>
<evidence type="ECO:0000259" key="1">
    <source>
        <dbReference type="Pfam" id="PF14534"/>
    </source>
</evidence>
<dbReference type="SUPFAM" id="SSF54427">
    <property type="entry name" value="NTF2-like"/>
    <property type="match status" value="1"/>
</dbReference>
<dbReference type="InterPro" id="IPR027843">
    <property type="entry name" value="DUF4440"/>
</dbReference>
<sequence>MPIYVLRAIKQEFLEYDKMVGKTTIKGIEATYQMTGDYIIVTGVYETTSEKKGTIKGKYTQIWRKSKDTYLILHEEYEM</sequence>
<dbReference type="AlphaFoldDB" id="A0A0C2GHT0"/>
<organism evidence="2 3">
    <name type="scientific">Ancylostoma duodenale</name>
    <dbReference type="NCBI Taxonomy" id="51022"/>
    <lineage>
        <taxon>Eukaryota</taxon>
        <taxon>Metazoa</taxon>
        <taxon>Ecdysozoa</taxon>
        <taxon>Nematoda</taxon>
        <taxon>Chromadorea</taxon>
        <taxon>Rhabditida</taxon>
        <taxon>Rhabditina</taxon>
        <taxon>Rhabditomorpha</taxon>
        <taxon>Strongyloidea</taxon>
        <taxon>Ancylostomatidae</taxon>
        <taxon>Ancylostomatinae</taxon>
        <taxon>Ancylostoma</taxon>
    </lineage>
</organism>
<proteinExistence type="predicted"/>
<dbReference type="InterPro" id="IPR032710">
    <property type="entry name" value="NTF2-like_dom_sf"/>
</dbReference>
<name>A0A0C2GHT0_9BILA</name>
<feature type="domain" description="DUF4440" evidence="1">
    <location>
        <begin position="18"/>
        <end position="72"/>
    </location>
</feature>